<organism evidence="2 3">
    <name type="scientific">Candidatus Berkelbacteria bacterium CG03_land_8_20_14_0_80_40_36</name>
    <dbReference type="NCBI Taxonomy" id="1974509"/>
    <lineage>
        <taxon>Bacteria</taxon>
        <taxon>Candidatus Berkelbacteria</taxon>
    </lineage>
</organism>
<accession>A0A2M7CJC7</accession>
<keyword evidence="1" id="KW-0812">Transmembrane</keyword>
<dbReference type="EMBL" id="PEUM01000002">
    <property type="protein sequence ID" value="PIV25730.1"/>
    <property type="molecule type" value="Genomic_DNA"/>
</dbReference>
<dbReference type="AlphaFoldDB" id="A0A2M7CJC7"/>
<dbReference type="Proteomes" id="UP000229966">
    <property type="component" value="Unassembled WGS sequence"/>
</dbReference>
<feature type="transmembrane region" description="Helical" evidence="1">
    <location>
        <begin position="66"/>
        <end position="83"/>
    </location>
</feature>
<protein>
    <recommendedName>
        <fullName evidence="4">DUF5671 domain-containing protein</fullName>
    </recommendedName>
</protein>
<comment type="caution">
    <text evidence="2">The sequence shown here is derived from an EMBL/GenBank/DDBJ whole genome shotgun (WGS) entry which is preliminary data.</text>
</comment>
<evidence type="ECO:0000313" key="3">
    <source>
        <dbReference type="Proteomes" id="UP000229966"/>
    </source>
</evidence>
<feature type="transmembrane region" description="Helical" evidence="1">
    <location>
        <begin position="89"/>
        <end position="114"/>
    </location>
</feature>
<evidence type="ECO:0000256" key="1">
    <source>
        <dbReference type="SAM" id="Phobius"/>
    </source>
</evidence>
<proteinExistence type="predicted"/>
<name>A0A2M7CJC7_9BACT</name>
<evidence type="ECO:0000313" key="2">
    <source>
        <dbReference type="EMBL" id="PIV25730.1"/>
    </source>
</evidence>
<sequence length="139" mass="16675">MLKIDFSKLIQKDYLLEPKLPASIEPILYLMIFFSVCIALATLVTISYRPHNYLYKNFKNRISKMFWACGLIGFVLLFFRWQTLSFLNLRIWLVALIAFFILWLAYNLLFYFVLLPKQLKVYQRQVEFQSFLPKNNAKN</sequence>
<evidence type="ECO:0008006" key="4">
    <source>
        <dbReference type="Google" id="ProtNLM"/>
    </source>
</evidence>
<keyword evidence="1" id="KW-1133">Transmembrane helix</keyword>
<gene>
    <name evidence="2" type="ORF">COS38_00060</name>
</gene>
<feature type="transmembrane region" description="Helical" evidence="1">
    <location>
        <begin position="27"/>
        <end position="46"/>
    </location>
</feature>
<keyword evidence="1" id="KW-0472">Membrane</keyword>
<reference evidence="3" key="1">
    <citation type="submission" date="2017-09" db="EMBL/GenBank/DDBJ databases">
        <title>Depth-based differentiation of microbial function through sediment-hosted aquifers and enrichment of novel symbionts in the deep terrestrial subsurface.</title>
        <authorList>
            <person name="Probst A.J."/>
            <person name="Ladd B."/>
            <person name="Jarett J.K."/>
            <person name="Geller-Mcgrath D.E."/>
            <person name="Sieber C.M.K."/>
            <person name="Emerson J.B."/>
            <person name="Anantharaman K."/>
            <person name="Thomas B.C."/>
            <person name="Malmstrom R."/>
            <person name="Stieglmeier M."/>
            <person name="Klingl A."/>
            <person name="Woyke T."/>
            <person name="Ryan C.M."/>
            <person name="Banfield J.F."/>
        </authorList>
    </citation>
    <scope>NUCLEOTIDE SEQUENCE [LARGE SCALE GENOMIC DNA]</scope>
</reference>